<dbReference type="PANTHER" id="PTHR34873">
    <property type="entry name" value="SSR1766 PROTEIN"/>
    <property type="match status" value="1"/>
</dbReference>
<keyword evidence="9" id="KW-1185">Reference proteome</keyword>
<dbReference type="Gene3D" id="3.30.920.30">
    <property type="entry name" value="Hypothetical protein"/>
    <property type="match status" value="1"/>
</dbReference>
<dbReference type="InterPro" id="IPR038570">
    <property type="entry name" value="HicA_sf"/>
</dbReference>
<evidence type="ECO:0000256" key="5">
    <source>
        <dbReference type="ARBA" id="ARBA00022801"/>
    </source>
</evidence>
<evidence type="ECO:0008006" key="10">
    <source>
        <dbReference type="Google" id="ProtNLM"/>
    </source>
</evidence>
<keyword evidence="3" id="KW-0540">Nuclease</keyword>
<keyword evidence="4" id="KW-0255">Endonuclease</keyword>
<dbReference type="RefSeq" id="WP_201327018.1">
    <property type="nucleotide sequence ID" value="NZ_AP017470.1"/>
</dbReference>
<sequence>MTKKLPRITASEIIKVLEQKGFKLARQSGSHKIYRNAKGLRVTVSFHSGKILHPKLLKSILNDADITVEELRKILKK</sequence>
<dbReference type="Proteomes" id="UP000595564">
    <property type="component" value="Chromosome"/>
</dbReference>
<keyword evidence="7" id="KW-0346">Stress response</keyword>
<dbReference type="InterPro" id="IPR012933">
    <property type="entry name" value="HicA_mRNA_interferase"/>
</dbReference>
<dbReference type="SUPFAM" id="SSF54786">
    <property type="entry name" value="YcfA/nrd intein domain"/>
    <property type="match status" value="1"/>
</dbReference>
<evidence type="ECO:0000313" key="8">
    <source>
        <dbReference type="EMBL" id="BBB32715.1"/>
    </source>
</evidence>
<comment type="similarity">
    <text evidence="1">Belongs to the HicA mRNA interferase family.</text>
</comment>
<keyword evidence="2" id="KW-1277">Toxin-antitoxin system</keyword>
<dbReference type="EMBL" id="AP017470">
    <property type="protein sequence ID" value="BBB32715.1"/>
    <property type="molecule type" value="Genomic_DNA"/>
</dbReference>
<evidence type="ECO:0000256" key="2">
    <source>
        <dbReference type="ARBA" id="ARBA00022649"/>
    </source>
</evidence>
<gene>
    <name evidence="8" type="ORF">TTHT_1185</name>
</gene>
<protein>
    <recommendedName>
        <fullName evidence="10">YcfA family protein</fullName>
    </recommendedName>
</protein>
<organism evidence="8 9">
    <name type="scientific">Thermotomaculum hydrothermale</name>
    <dbReference type="NCBI Taxonomy" id="981385"/>
    <lineage>
        <taxon>Bacteria</taxon>
        <taxon>Pseudomonadati</taxon>
        <taxon>Acidobacteriota</taxon>
        <taxon>Holophagae</taxon>
        <taxon>Thermotomaculales</taxon>
        <taxon>Thermotomaculaceae</taxon>
        <taxon>Thermotomaculum</taxon>
    </lineage>
</organism>
<dbReference type="Pfam" id="PF07927">
    <property type="entry name" value="HicA_toxin"/>
    <property type="match status" value="1"/>
</dbReference>
<keyword evidence="5" id="KW-0378">Hydrolase</keyword>
<evidence type="ECO:0000256" key="3">
    <source>
        <dbReference type="ARBA" id="ARBA00022722"/>
    </source>
</evidence>
<evidence type="ECO:0000256" key="6">
    <source>
        <dbReference type="ARBA" id="ARBA00022884"/>
    </source>
</evidence>
<name>A0A7R6SZC9_9BACT</name>
<proteinExistence type="inferred from homology"/>
<dbReference type="AlphaFoldDB" id="A0A7R6SZC9"/>
<evidence type="ECO:0000256" key="1">
    <source>
        <dbReference type="ARBA" id="ARBA00006620"/>
    </source>
</evidence>
<keyword evidence="6" id="KW-0694">RNA-binding</keyword>
<dbReference type="GO" id="GO:0016787">
    <property type="term" value="F:hydrolase activity"/>
    <property type="evidence" value="ECO:0007669"/>
    <property type="project" value="UniProtKB-KW"/>
</dbReference>
<dbReference type="GO" id="GO:0003729">
    <property type="term" value="F:mRNA binding"/>
    <property type="evidence" value="ECO:0007669"/>
    <property type="project" value="InterPro"/>
</dbReference>
<evidence type="ECO:0000256" key="4">
    <source>
        <dbReference type="ARBA" id="ARBA00022759"/>
    </source>
</evidence>
<evidence type="ECO:0000313" key="9">
    <source>
        <dbReference type="Proteomes" id="UP000595564"/>
    </source>
</evidence>
<reference evidence="8 9" key="1">
    <citation type="journal article" date="2012" name="Extremophiles">
        <title>Thermotomaculum hydrothermale gen. nov., sp. nov., a novel heterotrophic thermophile within the phylum Acidobacteria from a deep-sea hydrothermal vent chimney in the Southern Okinawa Trough.</title>
        <authorList>
            <person name="Izumi H."/>
            <person name="Nunoura T."/>
            <person name="Miyazaki M."/>
            <person name="Mino S."/>
            <person name="Toki T."/>
            <person name="Takai K."/>
            <person name="Sako Y."/>
            <person name="Sawabe T."/>
            <person name="Nakagawa S."/>
        </authorList>
    </citation>
    <scope>NUCLEOTIDE SEQUENCE [LARGE SCALE GENOMIC DNA]</scope>
    <source>
        <strain evidence="8 9">AC55</strain>
    </source>
</reference>
<accession>A0A7R6SZC9</accession>
<dbReference type="PANTHER" id="PTHR34873:SF3">
    <property type="entry name" value="ADDICTION MODULE TOXIN, HICA FAMILY"/>
    <property type="match status" value="1"/>
</dbReference>
<dbReference type="GO" id="GO:0004519">
    <property type="term" value="F:endonuclease activity"/>
    <property type="evidence" value="ECO:0007669"/>
    <property type="project" value="UniProtKB-KW"/>
</dbReference>
<evidence type="ECO:0000256" key="7">
    <source>
        <dbReference type="ARBA" id="ARBA00023016"/>
    </source>
</evidence>
<dbReference type="KEGG" id="thyd:TTHT_1185"/>